<evidence type="ECO:0000259" key="6">
    <source>
        <dbReference type="PROSITE" id="PS50995"/>
    </source>
</evidence>
<evidence type="ECO:0000256" key="4">
    <source>
        <dbReference type="ARBA" id="ARBA00023125"/>
    </source>
</evidence>
<reference evidence="7 8" key="1">
    <citation type="journal article" date="2013" name="Genome Announc.">
        <title>Genome Sequence of the Polycyclic Aromatic Hydrocarbon-Degrading Bacterium Strain Marinobacter nanhaiticus D15-8WT.</title>
        <authorList>
            <person name="Cui Z."/>
            <person name="Gao W."/>
            <person name="Li Q."/>
            <person name="Xu G."/>
            <person name="Zheng L."/>
        </authorList>
    </citation>
    <scope>NUCLEOTIDE SEQUENCE [LARGE SCALE GENOMIC DNA]</scope>
    <source>
        <strain evidence="7 8">D15-8W</strain>
    </source>
</reference>
<evidence type="ECO:0000313" key="7">
    <source>
        <dbReference type="EMBL" id="ENO15907.2"/>
    </source>
</evidence>
<dbReference type="InterPro" id="IPR039422">
    <property type="entry name" value="MarR/SlyA-like"/>
</dbReference>
<evidence type="ECO:0000256" key="5">
    <source>
        <dbReference type="ARBA" id="ARBA00023163"/>
    </source>
</evidence>
<dbReference type="GO" id="GO:0003700">
    <property type="term" value="F:DNA-binding transcription factor activity"/>
    <property type="evidence" value="ECO:0007669"/>
    <property type="project" value="InterPro"/>
</dbReference>
<sequence length="185" mass="20695">MAAYLDLSSDNFYRNISLRSIYLENEGSIVPKKTDNAPPPLGDQLCYSIYSANMAIQRIYKPLLDELGVTYPQYLVLNVLWQEDGQTVSGIAEKLALESSTLTPLLKRLETAGHLRRKRNPLNERQVVVALTDQGRELRSMAGCLGDKLLEASGKSPADLAELNRRIRELRDAMYSDAGEWPLPA</sequence>
<keyword evidence="3" id="KW-0805">Transcription regulation</keyword>
<dbReference type="AlphaFoldDB" id="N6WXU5"/>
<evidence type="ECO:0000256" key="1">
    <source>
        <dbReference type="ARBA" id="ARBA00004496"/>
    </source>
</evidence>
<dbReference type="Pfam" id="PF22381">
    <property type="entry name" value="Staph_reg_Sar_Rot"/>
    <property type="match status" value="1"/>
</dbReference>
<dbReference type="SUPFAM" id="SSF46785">
    <property type="entry name" value="Winged helix' DNA-binding domain"/>
    <property type="match status" value="1"/>
</dbReference>
<dbReference type="EMBL" id="APLQ01000011">
    <property type="protein sequence ID" value="ENO15907.2"/>
    <property type="molecule type" value="Genomic_DNA"/>
</dbReference>
<gene>
    <name evidence="7" type="ORF">J057_11161</name>
</gene>
<dbReference type="Gene3D" id="1.10.10.10">
    <property type="entry name" value="Winged helix-like DNA-binding domain superfamily/Winged helix DNA-binding domain"/>
    <property type="match status" value="1"/>
</dbReference>
<dbReference type="PATRIC" id="fig|626887.3.peg.2238"/>
<feature type="domain" description="HTH marR-type" evidence="6">
    <location>
        <begin position="42"/>
        <end position="172"/>
    </location>
</feature>
<evidence type="ECO:0000256" key="2">
    <source>
        <dbReference type="ARBA" id="ARBA00022490"/>
    </source>
</evidence>
<dbReference type="OrthoDB" id="9806864at2"/>
<dbReference type="FunFam" id="1.10.10.10:FF:000163">
    <property type="entry name" value="MarR family transcriptional regulator"/>
    <property type="match status" value="1"/>
</dbReference>
<dbReference type="PANTHER" id="PTHR33164:SF5">
    <property type="entry name" value="ORGANIC HYDROPEROXIDE RESISTANCE TRANSCRIPTIONAL REGULATOR"/>
    <property type="match status" value="1"/>
</dbReference>
<keyword evidence="8" id="KW-1185">Reference proteome</keyword>
<dbReference type="InterPro" id="IPR055166">
    <property type="entry name" value="Transc_reg_Sar_Rot_HTH"/>
</dbReference>
<dbReference type="HOGENOM" id="CLU_083287_3_0_6"/>
<dbReference type="Proteomes" id="UP000013165">
    <property type="component" value="Unassembled WGS sequence"/>
</dbReference>
<dbReference type="eggNOG" id="COG1846">
    <property type="taxonomic scope" value="Bacteria"/>
</dbReference>
<keyword evidence="5" id="KW-0804">Transcription</keyword>
<dbReference type="GO" id="GO:0003677">
    <property type="term" value="F:DNA binding"/>
    <property type="evidence" value="ECO:0007669"/>
    <property type="project" value="UniProtKB-KW"/>
</dbReference>
<dbReference type="GO" id="GO:0005737">
    <property type="term" value="C:cytoplasm"/>
    <property type="evidence" value="ECO:0007669"/>
    <property type="project" value="UniProtKB-SubCell"/>
</dbReference>
<dbReference type="PANTHER" id="PTHR33164">
    <property type="entry name" value="TRANSCRIPTIONAL REGULATOR, MARR FAMILY"/>
    <property type="match status" value="1"/>
</dbReference>
<organism evidence="7 8">
    <name type="scientific">Marinobacter nanhaiticus D15-8W</name>
    <dbReference type="NCBI Taxonomy" id="626887"/>
    <lineage>
        <taxon>Bacteria</taxon>
        <taxon>Pseudomonadati</taxon>
        <taxon>Pseudomonadota</taxon>
        <taxon>Gammaproteobacteria</taxon>
        <taxon>Pseudomonadales</taxon>
        <taxon>Marinobacteraceae</taxon>
        <taxon>Marinobacter</taxon>
    </lineage>
</organism>
<evidence type="ECO:0000313" key="8">
    <source>
        <dbReference type="Proteomes" id="UP000013165"/>
    </source>
</evidence>
<dbReference type="InterPro" id="IPR036390">
    <property type="entry name" value="WH_DNA-bd_sf"/>
</dbReference>
<proteinExistence type="predicted"/>
<keyword evidence="2" id="KW-0963">Cytoplasm</keyword>
<dbReference type="InterPro" id="IPR000835">
    <property type="entry name" value="HTH_MarR-typ"/>
</dbReference>
<dbReference type="InterPro" id="IPR036388">
    <property type="entry name" value="WH-like_DNA-bd_sf"/>
</dbReference>
<dbReference type="PROSITE" id="PS50995">
    <property type="entry name" value="HTH_MARR_2"/>
    <property type="match status" value="1"/>
</dbReference>
<keyword evidence="4" id="KW-0238">DNA-binding</keyword>
<dbReference type="GO" id="GO:0006950">
    <property type="term" value="P:response to stress"/>
    <property type="evidence" value="ECO:0007669"/>
    <property type="project" value="TreeGrafter"/>
</dbReference>
<evidence type="ECO:0000256" key="3">
    <source>
        <dbReference type="ARBA" id="ARBA00023015"/>
    </source>
</evidence>
<accession>N6WXU5</accession>
<name>N6WXU5_9GAMM</name>
<dbReference type="STRING" id="626887.J057_11161"/>
<comment type="caution">
    <text evidence="7">The sequence shown here is derived from an EMBL/GenBank/DDBJ whole genome shotgun (WGS) entry which is preliminary data.</text>
</comment>
<protein>
    <submittedName>
        <fullName evidence="7">MarR family transcriptional regulator</fullName>
    </submittedName>
</protein>
<comment type="subcellular location">
    <subcellularLocation>
        <location evidence="1">Cytoplasm</location>
    </subcellularLocation>
</comment>
<dbReference type="SMART" id="SM00347">
    <property type="entry name" value="HTH_MARR"/>
    <property type="match status" value="1"/>
</dbReference>